<evidence type="ECO:0000313" key="8">
    <source>
        <dbReference type="Proteomes" id="UP001523392"/>
    </source>
</evidence>
<protein>
    <submittedName>
        <fullName evidence="7">Cu(I)-responsive transcriptional regulator</fullName>
    </submittedName>
</protein>
<dbReference type="Proteomes" id="UP001523392">
    <property type="component" value="Unassembled WGS sequence"/>
</dbReference>
<dbReference type="PANTHER" id="PTHR30204">
    <property type="entry name" value="REDOX-CYCLING DRUG-SENSING TRANSCRIPTIONAL ACTIVATOR SOXR"/>
    <property type="match status" value="1"/>
</dbReference>
<evidence type="ECO:0000313" key="7">
    <source>
        <dbReference type="EMBL" id="MCO6415820.1"/>
    </source>
</evidence>
<dbReference type="InterPro" id="IPR000551">
    <property type="entry name" value="MerR-type_HTH_dom"/>
</dbReference>
<evidence type="ECO:0000259" key="6">
    <source>
        <dbReference type="PROSITE" id="PS50937"/>
    </source>
</evidence>
<keyword evidence="4" id="KW-0238">DNA-binding</keyword>
<evidence type="ECO:0000256" key="2">
    <source>
        <dbReference type="ARBA" id="ARBA00022490"/>
    </source>
</evidence>
<keyword evidence="5" id="KW-0804">Transcription</keyword>
<dbReference type="NCBIfam" id="TIGR02044">
    <property type="entry name" value="CueR"/>
    <property type="match status" value="1"/>
</dbReference>
<comment type="subcellular location">
    <subcellularLocation>
        <location evidence="1">Cytoplasm</location>
    </subcellularLocation>
</comment>
<proteinExistence type="predicted"/>
<dbReference type="SMART" id="SM00422">
    <property type="entry name" value="HTH_MERR"/>
    <property type="match status" value="1"/>
</dbReference>
<dbReference type="InterPro" id="IPR009061">
    <property type="entry name" value="DNA-bd_dom_put_sf"/>
</dbReference>
<gene>
    <name evidence="7" type="primary">cueR</name>
    <name evidence="7" type="ORF">JYK14_06470</name>
</gene>
<evidence type="ECO:0000256" key="3">
    <source>
        <dbReference type="ARBA" id="ARBA00023015"/>
    </source>
</evidence>
<dbReference type="PROSITE" id="PS50937">
    <property type="entry name" value="HTH_MERR_2"/>
    <property type="match status" value="1"/>
</dbReference>
<accession>A0ABT1D1N3</accession>
<keyword evidence="3" id="KW-0805">Transcription regulation</keyword>
<dbReference type="Pfam" id="PF00376">
    <property type="entry name" value="MerR"/>
    <property type="match status" value="1"/>
</dbReference>
<dbReference type="PROSITE" id="PS00552">
    <property type="entry name" value="HTH_MERR_1"/>
    <property type="match status" value="1"/>
</dbReference>
<evidence type="ECO:0000256" key="5">
    <source>
        <dbReference type="ARBA" id="ARBA00023163"/>
    </source>
</evidence>
<keyword evidence="8" id="KW-1185">Reference proteome</keyword>
<feature type="domain" description="HTH merR-type" evidence="6">
    <location>
        <begin position="1"/>
        <end position="69"/>
    </location>
</feature>
<evidence type="ECO:0000256" key="1">
    <source>
        <dbReference type="ARBA" id="ARBA00004496"/>
    </source>
</evidence>
<dbReference type="InterPro" id="IPR011789">
    <property type="entry name" value="CueR"/>
</dbReference>
<dbReference type="PRINTS" id="PR00040">
    <property type="entry name" value="HTHMERR"/>
</dbReference>
<evidence type="ECO:0000256" key="4">
    <source>
        <dbReference type="ARBA" id="ARBA00023125"/>
    </source>
</evidence>
<dbReference type="InterPro" id="IPR047057">
    <property type="entry name" value="MerR_fam"/>
</dbReference>
<keyword evidence="2" id="KW-0963">Cytoplasm</keyword>
<dbReference type="CDD" id="cd01108">
    <property type="entry name" value="HTH_CueR"/>
    <property type="match status" value="1"/>
</dbReference>
<sequence>MNIGQASAASGVSAKMLRYYEEIGLLPKAARTEAGYRVYSATDVNTLRFIRRARDLGLSIERIRLLVGLWRDRERSSADVKRVAQEHVAELDARILELTAVRDTLQELADACHGDHRPECPILRDLEGGAQAPARTAAVRNHVGSRKRGGAGLPSGCHAGSLGTPDKFNREQQGPGMPRGAGTFRRVIAGLLALVLLAMPGPAMRHASAATLVVQQVADRCATHGDATLAHAVPMHAAVSAHDHGQPCDQPGDEPGLACCASAQCSAGFEAPLPALVGPLPSPGAVVRYAAPERGTLGLVVPPSLPPPRHAA</sequence>
<comment type="caution">
    <text evidence="7">The sequence shown here is derived from an EMBL/GenBank/DDBJ whole genome shotgun (WGS) entry which is preliminary data.</text>
</comment>
<reference evidence="7 8" key="1">
    <citation type="submission" date="2021-12" db="EMBL/GenBank/DDBJ databases">
        <title>Siccirubricoccus leaddurans sp. nov., a high concentration Zn2+ tolerance bacterium.</title>
        <authorList>
            <person name="Cao Y."/>
        </authorList>
    </citation>
    <scope>NUCLEOTIDE SEQUENCE [LARGE SCALE GENOMIC DNA]</scope>
    <source>
        <strain evidence="7 8">KC 17139</strain>
    </source>
</reference>
<name>A0ABT1D1N3_9PROT</name>
<dbReference type="EMBL" id="JAFIRR010000034">
    <property type="protein sequence ID" value="MCO6415820.1"/>
    <property type="molecule type" value="Genomic_DNA"/>
</dbReference>
<dbReference type="SUPFAM" id="SSF46955">
    <property type="entry name" value="Putative DNA-binding domain"/>
    <property type="match status" value="1"/>
</dbReference>
<dbReference type="Gene3D" id="1.10.1660.10">
    <property type="match status" value="1"/>
</dbReference>
<dbReference type="PANTHER" id="PTHR30204:SF94">
    <property type="entry name" value="HEAVY METAL-DEPENDENT TRANSCRIPTIONAL REGULATOR HI_0293-RELATED"/>
    <property type="match status" value="1"/>
</dbReference>
<dbReference type="Pfam" id="PF09278">
    <property type="entry name" value="MerR-DNA-bind"/>
    <property type="match status" value="1"/>
</dbReference>
<organism evidence="7 8">
    <name type="scientific">Siccirubricoccus soli</name>
    <dbReference type="NCBI Taxonomy" id="2899147"/>
    <lineage>
        <taxon>Bacteria</taxon>
        <taxon>Pseudomonadati</taxon>
        <taxon>Pseudomonadota</taxon>
        <taxon>Alphaproteobacteria</taxon>
        <taxon>Acetobacterales</taxon>
        <taxon>Roseomonadaceae</taxon>
        <taxon>Siccirubricoccus</taxon>
    </lineage>
</organism>
<dbReference type="InterPro" id="IPR015358">
    <property type="entry name" value="Tscrpt_reg_MerR_DNA-bd"/>
</dbReference>